<proteinExistence type="evidence at transcript level"/>
<organism evidence="1">
    <name type="scientific">Medicago truncatula</name>
    <name type="common">Barrel medic</name>
    <name type="synonym">Medicago tribuloides</name>
    <dbReference type="NCBI Taxonomy" id="3880"/>
    <lineage>
        <taxon>Eukaryota</taxon>
        <taxon>Viridiplantae</taxon>
        <taxon>Streptophyta</taxon>
        <taxon>Embryophyta</taxon>
        <taxon>Tracheophyta</taxon>
        <taxon>Spermatophyta</taxon>
        <taxon>Magnoliopsida</taxon>
        <taxon>eudicotyledons</taxon>
        <taxon>Gunneridae</taxon>
        <taxon>Pentapetalae</taxon>
        <taxon>rosids</taxon>
        <taxon>fabids</taxon>
        <taxon>Fabales</taxon>
        <taxon>Fabaceae</taxon>
        <taxon>Papilionoideae</taxon>
        <taxon>50 kb inversion clade</taxon>
        <taxon>NPAAA clade</taxon>
        <taxon>Hologalegina</taxon>
        <taxon>IRL clade</taxon>
        <taxon>Trifolieae</taxon>
        <taxon>Medicago</taxon>
    </lineage>
</organism>
<protein>
    <submittedName>
        <fullName evidence="1">Uncharacterized protein</fullName>
    </submittedName>
</protein>
<reference evidence="1" key="1">
    <citation type="submission" date="2012-05" db="EMBL/GenBank/DDBJ databases">
        <authorList>
            <person name="Krishnakumar V."/>
            <person name="Cheung F."/>
            <person name="Xiao Y."/>
            <person name="Chan A."/>
            <person name="Moskal W.A."/>
            <person name="Town C.D."/>
        </authorList>
    </citation>
    <scope>NUCLEOTIDE SEQUENCE</scope>
</reference>
<name>I3SN17_MEDTR</name>
<evidence type="ECO:0000313" key="1">
    <source>
        <dbReference type="EMBL" id="AFK41659.1"/>
    </source>
</evidence>
<dbReference type="AlphaFoldDB" id="I3SN17"/>
<accession>I3SN17</accession>
<dbReference type="EMBL" id="BT141865">
    <property type="protein sequence ID" value="AFK41659.1"/>
    <property type="molecule type" value="mRNA"/>
</dbReference>
<sequence length="100" mass="11940">MINEVSAKFIVSSWNFNNLRRLRRNPSRSHRNTVIKREFLIKHFGEIKTQTLKKLRLQRHHSFAMKFFEGNGTRKVRVINFLINLLVVGGGNRWNHSRHC</sequence>